<feature type="compositionally biased region" description="Basic and acidic residues" evidence="2">
    <location>
        <begin position="1005"/>
        <end position="1033"/>
    </location>
</feature>
<dbReference type="Pfam" id="PF00098">
    <property type="entry name" value="zf-CCHC"/>
    <property type="match status" value="1"/>
</dbReference>
<dbReference type="CDD" id="cd09272">
    <property type="entry name" value="RNase_HI_RT_Ty1"/>
    <property type="match status" value="1"/>
</dbReference>
<evidence type="ECO:0000313" key="4">
    <source>
        <dbReference type="EMBL" id="GFH44009.1"/>
    </source>
</evidence>
<dbReference type="GO" id="GO:0003676">
    <property type="term" value="F:nucleic acid binding"/>
    <property type="evidence" value="ECO:0007669"/>
    <property type="project" value="InterPro"/>
</dbReference>
<organism evidence="4 5">
    <name type="scientific">Chaetoceros tenuissimus</name>
    <dbReference type="NCBI Taxonomy" id="426638"/>
    <lineage>
        <taxon>Eukaryota</taxon>
        <taxon>Sar</taxon>
        <taxon>Stramenopiles</taxon>
        <taxon>Ochrophyta</taxon>
        <taxon>Bacillariophyta</taxon>
        <taxon>Coscinodiscophyceae</taxon>
        <taxon>Chaetocerotophycidae</taxon>
        <taxon>Chaetocerotales</taxon>
        <taxon>Chaetocerotaceae</taxon>
        <taxon>Chaetoceros</taxon>
    </lineage>
</organism>
<dbReference type="InterPro" id="IPR001878">
    <property type="entry name" value="Znf_CCHC"/>
</dbReference>
<comment type="caution">
    <text evidence="4">The sequence shown here is derived from an EMBL/GenBank/DDBJ whole genome shotgun (WGS) entry which is preliminary data.</text>
</comment>
<dbReference type="Gene3D" id="4.10.60.10">
    <property type="entry name" value="Zinc finger, CCHC-type"/>
    <property type="match status" value="1"/>
</dbReference>
<dbReference type="SUPFAM" id="SSF57756">
    <property type="entry name" value="Retrovirus zinc finger-like domains"/>
    <property type="match status" value="1"/>
</dbReference>
<dbReference type="EMBL" id="BLLK01000019">
    <property type="protein sequence ID" value="GFH44009.1"/>
    <property type="molecule type" value="Genomic_DNA"/>
</dbReference>
<reference evidence="4 5" key="1">
    <citation type="journal article" date="2021" name="Sci. Rep.">
        <title>The genome of the diatom Chaetoceros tenuissimus carries an ancient integrated fragment of an extant virus.</title>
        <authorList>
            <person name="Hongo Y."/>
            <person name="Kimura K."/>
            <person name="Takaki Y."/>
            <person name="Yoshida Y."/>
            <person name="Baba S."/>
            <person name="Kobayashi G."/>
            <person name="Nagasaki K."/>
            <person name="Hano T."/>
            <person name="Tomaru Y."/>
        </authorList>
    </citation>
    <scope>NUCLEOTIDE SEQUENCE [LARGE SCALE GENOMIC DNA]</scope>
    <source>
        <strain evidence="4 5">NIES-3715</strain>
    </source>
</reference>
<dbReference type="Pfam" id="PF07727">
    <property type="entry name" value="RVT_2"/>
    <property type="match status" value="1"/>
</dbReference>
<feature type="region of interest" description="Disordered" evidence="2">
    <location>
        <begin position="341"/>
        <end position="365"/>
    </location>
</feature>
<keyword evidence="1" id="KW-0862">Zinc</keyword>
<dbReference type="PROSITE" id="PS50158">
    <property type="entry name" value="ZF_CCHC"/>
    <property type="match status" value="1"/>
</dbReference>
<evidence type="ECO:0000313" key="5">
    <source>
        <dbReference type="Proteomes" id="UP001054902"/>
    </source>
</evidence>
<dbReference type="InterPro" id="IPR013103">
    <property type="entry name" value="RVT_2"/>
</dbReference>
<dbReference type="Proteomes" id="UP001054902">
    <property type="component" value="Unassembled WGS sequence"/>
</dbReference>
<feature type="compositionally biased region" description="Acidic residues" evidence="2">
    <location>
        <begin position="934"/>
        <end position="945"/>
    </location>
</feature>
<protein>
    <recommendedName>
        <fullName evidence="3">CCHC-type domain-containing protein</fullName>
    </recommendedName>
</protein>
<keyword evidence="1" id="KW-0863">Zinc-finger</keyword>
<evidence type="ECO:0000256" key="2">
    <source>
        <dbReference type="SAM" id="MobiDB-lite"/>
    </source>
</evidence>
<feature type="domain" description="CCHC-type" evidence="3">
    <location>
        <begin position="393"/>
        <end position="408"/>
    </location>
</feature>
<feature type="compositionally biased region" description="Low complexity" evidence="2">
    <location>
        <begin position="343"/>
        <end position="365"/>
    </location>
</feature>
<keyword evidence="1" id="KW-0479">Metal-binding</keyword>
<feature type="compositionally biased region" description="Acidic residues" evidence="2">
    <location>
        <begin position="1034"/>
        <end position="1061"/>
    </location>
</feature>
<sequence length="1772" mass="199934">MSESGNQQQQQQPAAENQQQQDQSGNVNGPGIDGRQRNNNRFGGGNAFRNFKGQIQELPVMGTKAESSNQNTANFIKKFAAYILVNFKSPSVLSRAVSELEDPLVLLRNELPDISKIVAYLQIVQTEPGENETEAERTLRVQQNSMAMAPANALYAQEMNQFSKKKSLLQENMAKLWGIILGQCTKALVENLRAEHDFEIQQNNYNAIWLLKSIKRVVHGVTTSSNPIHTAFTATRDFYKTKQMGKPLEDYQADFENAQELVAQAGVDIVDHEDLLKKEKAKDPTITDEDVRQKYAAMAFLMNADVKRFGGLWDHLHNSLLQGQDNYPTTMAAAIHMMTNWKSGNNNNGDRSNNQQRNRGAGRNGMQFAQSGGATTCQAVAGRTGPLRPDITCYRCNTPGHYANDCPNENGTTGNYIILSQFGYIFVQSQPRLPESLIIVDTGSTFSSFFNRGLMVGVGVCLPIRGHTNGGFMDYDKRGHIKLLPALTAYFNSKSLANILSMADLERYYRVFKDSQHSSSFFVFISDDYILEFKQLSNGLYGFDVNSSSNLNRIHTSTSFHHLFFSTVKANKRFFSNAEVEGAEKARILQGRMGWPSDAEFKRILSGQGNSIINAPVTAEDVTRARAIYGGSAEQLIVGKTVRKRANKKNKILRTALPSELVRHHPTEILDIDFFYSDYAPYLIIRGRNILFIIGVTFNKRKISATGRITYYRPTDEIVKALNDAIALHNNRGFTVELVNGDNEFERIKGKVNATVETCAANEHNPFAEREIRFVKDRQRCYWDKLPYKQVPKIMVDENIIDVFYWINQHLREGSIAKDISPGAVIEGRGPHDAGNLEVTFGAYCLVYRESKNNRQPRSIRGIALRPSNSQGGYYFMSLNTGKRIHGHQWDELAITDEVIDRVHELAAKEKADFLDEDGIPKLGLSPGHNMTIDDTDIDEEDSDDGSVYVYDDVTVSSTSSEEEPDGPDDSSYHASDVDDDESLSEDSEVDVSEEEERSEDTSDEHEGSRSEDVEPRSEDVEPRSEEVEPRSEDDADVEDNSVESNDEDTGSEYEGEDSNETTDSNGAKERPQRSQRARRPPQDPLNNIGSTDGKSYMQTEEFNFSNLAENLNHTTTRQLYSRAVDYMFNQMTATEGIKIFQERAVAALIKEYKQLNNMCVLGVIDYDSLTAEQKAKALRAINLIKEKRDGKIKGRCCSDGSGQRKFVPREEASSSTMSVESLIALVTIFAFEKRDVAVFDVPGAYLHADLPDDKFALLKFEGQFVDIMVEVNPDFAESVRYEKGKKVLYCRILKALYGMIESALLWYNMFADVLMQEGFKINKIDKCVANKTVDGKQLTIGWYVDDNIVGGQTKAVTDLIDKINKRFPGLTIQRGKKLEFLGIDFYFRGDGKVDVGTVPYIKQMIKDLEEELGMVLNRKYTTPHAKWLFKVNKKSPKLNREKADIFLKYIMKVAWAMKRSRVDLEFTNTFLMTRVHEPNREDWHKFMRMMSWIKTTQDDLRTVGADDLLHMLTMTDSAHAVHNDMRGHTGQIITMGTGVLDQKASKQKMNTRSSTDCELVGTSEGLPKNIYFEMFMEEQGYKLESNVLAKDNESEIKILKNGRDSCTSNMKHVAIKQFWSTDRIKNGNIEVVYCPTDEMIADYNTKPLMGQVATKGEVFQREALEGHGTYDSDLDKYAELTTKTKRFIRDSPLEQLLLGMTLSKLFQGPSRRATVSNGNGSDYYDSSKIQGHLNGKMALRASRLDSDLSMAVTEESDDDSGQFFNTNRIYI</sequence>
<keyword evidence="5" id="KW-1185">Reference proteome</keyword>
<dbReference type="GO" id="GO:0008270">
    <property type="term" value="F:zinc ion binding"/>
    <property type="evidence" value="ECO:0007669"/>
    <property type="project" value="UniProtKB-KW"/>
</dbReference>
<feature type="compositionally biased region" description="Low complexity" evidence="2">
    <location>
        <begin position="1"/>
        <end position="23"/>
    </location>
</feature>
<feature type="compositionally biased region" description="Low complexity" evidence="2">
    <location>
        <begin position="37"/>
        <end position="48"/>
    </location>
</feature>
<feature type="region of interest" description="Disordered" evidence="2">
    <location>
        <begin position="918"/>
        <end position="1095"/>
    </location>
</feature>
<accession>A0AAD3CFL9</accession>
<feature type="region of interest" description="Disordered" evidence="2">
    <location>
        <begin position="1"/>
        <end position="48"/>
    </location>
</feature>
<gene>
    <name evidence="4" type="ORF">CTEN210_00483</name>
</gene>
<feature type="compositionally biased region" description="Acidic residues" evidence="2">
    <location>
        <begin position="978"/>
        <end position="1004"/>
    </location>
</feature>
<evidence type="ECO:0000256" key="1">
    <source>
        <dbReference type="PROSITE-ProRule" id="PRU00047"/>
    </source>
</evidence>
<name>A0AAD3CFL9_9STRA</name>
<feature type="compositionally biased region" description="Polar residues" evidence="2">
    <location>
        <begin position="1085"/>
        <end position="1095"/>
    </location>
</feature>
<feature type="compositionally biased region" description="Low complexity" evidence="2">
    <location>
        <begin position="946"/>
        <end position="960"/>
    </location>
</feature>
<dbReference type="SMART" id="SM00343">
    <property type="entry name" value="ZnF_C2HC"/>
    <property type="match status" value="1"/>
</dbReference>
<evidence type="ECO:0000259" key="3">
    <source>
        <dbReference type="PROSITE" id="PS50158"/>
    </source>
</evidence>
<dbReference type="InterPro" id="IPR036875">
    <property type="entry name" value="Znf_CCHC_sf"/>
</dbReference>
<proteinExistence type="predicted"/>